<organism evidence="1 2">
    <name type="scientific">Sulfurimonas sediminis</name>
    <dbReference type="NCBI Taxonomy" id="2590020"/>
    <lineage>
        <taxon>Bacteria</taxon>
        <taxon>Pseudomonadati</taxon>
        <taxon>Campylobacterota</taxon>
        <taxon>Epsilonproteobacteria</taxon>
        <taxon>Campylobacterales</taxon>
        <taxon>Sulfurimonadaceae</taxon>
        <taxon>Sulfurimonas</taxon>
    </lineage>
</organism>
<dbReference type="EMBL" id="CP041235">
    <property type="protein sequence ID" value="QOP43563.1"/>
    <property type="molecule type" value="Genomic_DNA"/>
</dbReference>
<evidence type="ECO:0000313" key="2">
    <source>
        <dbReference type="Proteomes" id="UP000593719"/>
    </source>
</evidence>
<accession>A0A7M1B1G4</accession>
<sequence length="157" mass="18698">MLMANLQDDISDVELKQRWRLYWITTIFEFSNLKLQEMAWVYPQTAKWPEDEVWSSSFDECISAYFEILALDDAYEKAVRNANVSKQEADHAKKFHQLAAFYMEPDANSQEILQDEEWLMVVSAAKKFWEYLKKNVTSQREKDLMNNLEKKFPFSCD</sequence>
<evidence type="ECO:0000313" key="1">
    <source>
        <dbReference type="EMBL" id="QOP43563.1"/>
    </source>
</evidence>
<dbReference type="Proteomes" id="UP000593719">
    <property type="component" value="Chromosome"/>
</dbReference>
<dbReference type="KEGG" id="ssei:FJR45_06190"/>
<keyword evidence="2" id="KW-1185">Reference proteome</keyword>
<dbReference type="AlphaFoldDB" id="A0A7M1B1G4"/>
<gene>
    <name evidence="1" type="ORF">FJR45_06190</name>
</gene>
<dbReference type="RefSeq" id="WP_193151843.1">
    <property type="nucleotide sequence ID" value="NZ_CP041235.1"/>
</dbReference>
<reference evidence="1 2" key="1">
    <citation type="submission" date="2019-06" db="EMBL/GenBank/DDBJ databases">
        <title>Sulfurimonas gotlandica sp. nov., a chemoautotrophic and psychrotolerant epsilonproteobacterium isolated from a pelagic redoxcline, and an emended description of the genus Sulfurimonas.</title>
        <authorList>
            <person name="Wang S."/>
            <person name="Jiang L."/>
            <person name="Shao Z."/>
        </authorList>
    </citation>
    <scope>NUCLEOTIDE SEQUENCE [LARGE SCALE GENOMIC DNA]</scope>
    <source>
        <strain evidence="1 2">S2-6</strain>
    </source>
</reference>
<name>A0A7M1B1G4_9BACT</name>
<protein>
    <submittedName>
        <fullName evidence="1">Uncharacterized protein</fullName>
    </submittedName>
</protein>
<proteinExistence type="predicted"/>